<protein>
    <recommendedName>
        <fullName evidence="5">Prealbumin-like fold domain-containing protein</fullName>
    </recommendedName>
</protein>
<evidence type="ECO:0000313" key="4">
    <source>
        <dbReference type="Proteomes" id="UP001206128"/>
    </source>
</evidence>
<keyword evidence="2" id="KW-0732">Signal</keyword>
<keyword evidence="1" id="KW-1133">Transmembrane helix</keyword>
<keyword evidence="1" id="KW-0472">Membrane</keyword>
<evidence type="ECO:0008006" key="5">
    <source>
        <dbReference type="Google" id="ProtNLM"/>
    </source>
</evidence>
<proteinExistence type="predicted"/>
<accession>A0AAE3KGS3</accession>
<feature type="signal peptide" evidence="2">
    <location>
        <begin position="1"/>
        <end position="30"/>
    </location>
</feature>
<gene>
    <name evidence="3" type="ORF">LX83_002567</name>
</gene>
<dbReference type="AlphaFoldDB" id="A0AAE3KGS3"/>
<dbReference type="InterPro" id="IPR013783">
    <property type="entry name" value="Ig-like_fold"/>
</dbReference>
<evidence type="ECO:0000256" key="1">
    <source>
        <dbReference type="SAM" id="Phobius"/>
    </source>
</evidence>
<dbReference type="Gene3D" id="2.60.40.10">
    <property type="entry name" value="Immunoglobulins"/>
    <property type="match status" value="1"/>
</dbReference>
<dbReference type="Proteomes" id="UP001206128">
    <property type="component" value="Unassembled WGS sequence"/>
</dbReference>
<evidence type="ECO:0000256" key="2">
    <source>
        <dbReference type="SAM" id="SignalP"/>
    </source>
</evidence>
<reference evidence="3" key="1">
    <citation type="submission" date="2022-06" db="EMBL/GenBank/DDBJ databases">
        <title>Genomic Encyclopedia of Archaeal and Bacterial Type Strains, Phase II (KMG-II): from individual species to whole genera.</title>
        <authorList>
            <person name="Goeker M."/>
        </authorList>
    </citation>
    <scope>NUCLEOTIDE SEQUENCE</scope>
    <source>
        <strain evidence="3">DSM 43935</strain>
    </source>
</reference>
<feature type="chain" id="PRO_5042290754" description="Prealbumin-like fold domain-containing protein" evidence="2">
    <location>
        <begin position="31"/>
        <end position="475"/>
    </location>
</feature>
<keyword evidence="4" id="KW-1185">Reference proteome</keyword>
<dbReference type="GO" id="GO:0005975">
    <property type="term" value="P:carbohydrate metabolic process"/>
    <property type="evidence" value="ECO:0007669"/>
    <property type="project" value="UniProtKB-ARBA"/>
</dbReference>
<feature type="transmembrane region" description="Helical" evidence="1">
    <location>
        <begin position="447"/>
        <end position="467"/>
    </location>
</feature>
<sequence length="475" mass="49945">MRLRRLVAGAAGTAVLAGSALLSLPGTAGAAFATGHGYETEAQPYLNYPKDKPDWLGSYVWNNQQVWCVQFAYKEPDTDEEYRDGDELRTKWGDALSPEVAADISYLLLRYTNTQSDDEAAALAHLLHSWTAGSTDPAKLDPNLGFREIAYNEQFHFERLPDSAKQAVERLRADATANHGPWTATLTAPKEPQLIGEQDEWTVQVRNAANKGLAGVPVTLELTDAEFAEGGATSGTVTTPADGGPLTVAIVPTGPNPSVVATLDSPADKPVVHVPSTDGETQRMVTTGGEKKITVRDVTTARTKPGQVKVAKTDAETSEAIAEVALRVTAADKTSPAIKQDDTPLLGEDGKPLVVRTGADGTAAVPELKTPQEICLVEVAPAEGYEEFYDASAPPSVCGTVNPGDTLALALTNKPNKPTVPSTIPAGTDSTDLPVATAAVITRVEPGGLVALGALGLLGSATAGLLVRSRLRSRR</sequence>
<comment type="caution">
    <text evidence="3">The sequence shown here is derived from an EMBL/GenBank/DDBJ whole genome shotgun (WGS) entry which is preliminary data.</text>
</comment>
<keyword evidence="1" id="KW-0812">Transmembrane</keyword>
<dbReference type="EMBL" id="JAMTCK010000005">
    <property type="protein sequence ID" value="MCP2165709.1"/>
    <property type="molecule type" value="Genomic_DNA"/>
</dbReference>
<evidence type="ECO:0000313" key="3">
    <source>
        <dbReference type="EMBL" id="MCP2165709.1"/>
    </source>
</evidence>
<name>A0AAE3KGS3_9PSEU</name>
<organism evidence="3 4">
    <name type="scientific">Goodfellowiella coeruleoviolacea</name>
    <dbReference type="NCBI Taxonomy" id="334858"/>
    <lineage>
        <taxon>Bacteria</taxon>
        <taxon>Bacillati</taxon>
        <taxon>Actinomycetota</taxon>
        <taxon>Actinomycetes</taxon>
        <taxon>Pseudonocardiales</taxon>
        <taxon>Pseudonocardiaceae</taxon>
        <taxon>Goodfellowiella</taxon>
    </lineage>
</organism>
<dbReference type="RefSeq" id="WP_253770782.1">
    <property type="nucleotide sequence ID" value="NZ_JAMTCK010000005.1"/>
</dbReference>